<name>A0A812YVI6_9DINO</name>
<evidence type="ECO:0000256" key="1">
    <source>
        <dbReference type="SAM" id="MobiDB-lite"/>
    </source>
</evidence>
<evidence type="ECO:0000313" key="2">
    <source>
        <dbReference type="EMBL" id="CAE7798507.1"/>
    </source>
</evidence>
<keyword evidence="3" id="KW-1185">Reference proteome</keyword>
<reference evidence="2" key="1">
    <citation type="submission" date="2021-02" db="EMBL/GenBank/DDBJ databases">
        <authorList>
            <person name="Dougan E. K."/>
            <person name="Rhodes N."/>
            <person name="Thang M."/>
            <person name="Chan C."/>
        </authorList>
    </citation>
    <scope>NUCLEOTIDE SEQUENCE</scope>
</reference>
<proteinExistence type="predicted"/>
<feature type="compositionally biased region" description="Low complexity" evidence="1">
    <location>
        <begin position="223"/>
        <end position="234"/>
    </location>
</feature>
<organism evidence="2 3">
    <name type="scientific">Symbiodinium necroappetens</name>
    <dbReference type="NCBI Taxonomy" id="1628268"/>
    <lineage>
        <taxon>Eukaryota</taxon>
        <taxon>Sar</taxon>
        <taxon>Alveolata</taxon>
        <taxon>Dinophyceae</taxon>
        <taxon>Suessiales</taxon>
        <taxon>Symbiodiniaceae</taxon>
        <taxon>Symbiodinium</taxon>
    </lineage>
</organism>
<protein>
    <submittedName>
        <fullName evidence="2">Uncharacterized protein</fullName>
    </submittedName>
</protein>
<feature type="non-terminal residue" evidence="2">
    <location>
        <position position="386"/>
    </location>
</feature>
<sequence length="386" mass="41705">MPDSPGLRAPSFVSMGGLGLGLFSRTCATVISCKVGFRIYEVAWCILLGLETFLLDFGDHDSVEGLLAHCSFVWDVLRTSARIGLRKDLYRPRESGQPRRKGDVSPNVWEDALKAVTWILMVVYKVRQMAPDVFAAMVRSVGHDLSKAVSGGVTERLLAYTDEADSSLLEVFNKPGGAPVRTQVSGPYPGPPTWTHQPGPPPSPFLPGPPPRPDDVASGSKDPTGAATAKAPPTSVSGPAADEEEDLWRRTEAEVTAARQKKGQDDPPPGLGKDTGKDAAAAPAKDSGPDPGATPTDDSYVYTRWGPELRSDLDEPASDPSWEDREKSDWQWEAEEVWQEWNGVFYLWDGGTWIKPRGKGKGLGGKPCQFSDFAAGLRSLSGLSEL</sequence>
<dbReference type="AlphaFoldDB" id="A0A812YVI6"/>
<comment type="caution">
    <text evidence="2">The sequence shown here is derived from an EMBL/GenBank/DDBJ whole genome shotgun (WGS) entry which is preliminary data.</text>
</comment>
<dbReference type="OrthoDB" id="10291273at2759"/>
<evidence type="ECO:0000313" key="3">
    <source>
        <dbReference type="Proteomes" id="UP000601435"/>
    </source>
</evidence>
<feature type="region of interest" description="Disordered" evidence="1">
    <location>
        <begin position="174"/>
        <end position="328"/>
    </location>
</feature>
<dbReference type="Proteomes" id="UP000601435">
    <property type="component" value="Unassembled WGS sequence"/>
</dbReference>
<dbReference type="EMBL" id="CAJNJA010044006">
    <property type="protein sequence ID" value="CAE7798507.1"/>
    <property type="molecule type" value="Genomic_DNA"/>
</dbReference>
<gene>
    <name evidence="2" type="ORF">SNEC2469_LOCUS23531</name>
</gene>
<feature type="compositionally biased region" description="Pro residues" evidence="1">
    <location>
        <begin position="188"/>
        <end position="211"/>
    </location>
</feature>
<accession>A0A812YVI6</accession>